<feature type="domain" description="NADP-dependent oxidoreductase" evidence="1">
    <location>
        <begin position="16"/>
        <end position="284"/>
    </location>
</feature>
<gene>
    <name evidence="2" type="ORF">SAMN02982931_03869</name>
</gene>
<evidence type="ECO:0000313" key="2">
    <source>
        <dbReference type="EMBL" id="SDB50034.1"/>
    </source>
</evidence>
<dbReference type="GO" id="GO:0010349">
    <property type="term" value="F:L-galactose dehydrogenase activity"/>
    <property type="evidence" value="ECO:0007669"/>
    <property type="project" value="InterPro"/>
</dbReference>
<name>A0A1G6DY02_9HYPH</name>
<dbReference type="InterPro" id="IPR020471">
    <property type="entry name" value="AKR"/>
</dbReference>
<dbReference type="AlphaFoldDB" id="A0A1G6DY02"/>
<accession>A0A1G6DY02</accession>
<evidence type="ECO:0000259" key="1">
    <source>
        <dbReference type="Pfam" id="PF00248"/>
    </source>
</evidence>
<dbReference type="OrthoDB" id="9768851at2"/>
<dbReference type="EMBL" id="FMXQ01000009">
    <property type="protein sequence ID" value="SDB50034.1"/>
    <property type="molecule type" value="Genomic_DNA"/>
</dbReference>
<organism evidence="2 3">
    <name type="scientific">Bauldia litoralis</name>
    <dbReference type="NCBI Taxonomy" id="665467"/>
    <lineage>
        <taxon>Bacteria</taxon>
        <taxon>Pseudomonadati</taxon>
        <taxon>Pseudomonadota</taxon>
        <taxon>Alphaproteobacteria</taxon>
        <taxon>Hyphomicrobiales</taxon>
        <taxon>Kaistiaceae</taxon>
        <taxon>Bauldia</taxon>
    </lineage>
</organism>
<dbReference type="RefSeq" id="WP_090879005.1">
    <property type="nucleotide sequence ID" value="NZ_FMXQ01000009.1"/>
</dbReference>
<dbReference type="PANTHER" id="PTHR42686">
    <property type="entry name" value="GH17980P-RELATED"/>
    <property type="match status" value="1"/>
</dbReference>
<dbReference type="SUPFAM" id="SSF51430">
    <property type="entry name" value="NAD(P)-linked oxidoreductase"/>
    <property type="match status" value="1"/>
</dbReference>
<proteinExistence type="predicted"/>
<reference evidence="2 3" key="1">
    <citation type="submission" date="2016-10" db="EMBL/GenBank/DDBJ databases">
        <authorList>
            <person name="de Groot N.N."/>
        </authorList>
    </citation>
    <scope>NUCLEOTIDE SEQUENCE [LARGE SCALE GENOMIC DNA]</scope>
    <source>
        <strain evidence="2 3">ATCC 35022</strain>
    </source>
</reference>
<dbReference type="Gene3D" id="3.20.20.100">
    <property type="entry name" value="NADP-dependent oxidoreductase domain"/>
    <property type="match status" value="1"/>
</dbReference>
<dbReference type="InterPro" id="IPR036812">
    <property type="entry name" value="NAD(P)_OxRdtase_dom_sf"/>
</dbReference>
<protein>
    <submittedName>
        <fullName evidence="2">Aldo/keto reductase family protein</fullName>
    </submittedName>
</protein>
<dbReference type="Proteomes" id="UP000199071">
    <property type="component" value="Unassembled WGS sequence"/>
</dbReference>
<dbReference type="PANTHER" id="PTHR42686:SF1">
    <property type="entry name" value="GH17980P-RELATED"/>
    <property type="match status" value="1"/>
</dbReference>
<sequence length="309" mass="33264">MLYRKLGNTDIEISAVSFGTGSLGELFGPLDEGDALRLVDEAIDSGINFIDTSPFYGSAEYRLGKALPGKRDKVILGTKAGRYGVTDFDYSARRVRESVETSLRLMNTDYLDILQLHDIEHVPLERVLNEGYAALAQLRDEGKCRYVGMTGYPLATMRRVMTDVDLDVLLTYAHGTLLDNSIGDLQTLAQERGVGLINAAALTLGLLSPGGSNVSFFEHPASAAIQQSAAKMIALSKQRGVDLAFIANQYAIQESGCATTVVGVGKSRHLASAVDAVSTPIDAGLLAELLALRPAEDERQWISGLPENN</sequence>
<dbReference type="STRING" id="665467.SAMN02982931_03869"/>
<keyword evidence="3" id="KW-1185">Reference proteome</keyword>
<dbReference type="CDD" id="cd19163">
    <property type="entry name" value="AKR_galDH"/>
    <property type="match status" value="1"/>
</dbReference>
<dbReference type="GO" id="GO:0005829">
    <property type="term" value="C:cytosol"/>
    <property type="evidence" value="ECO:0007669"/>
    <property type="project" value="TreeGrafter"/>
</dbReference>
<dbReference type="Pfam" id="PF00248">
    <property type="entry name" value="Aldo_ket_red"/>
    <property type="match status" value="1"/>
</dbReference>
<evidence type="ECO:0000313" key="3">
    <source>
        <dbReference type="Proteomes" id="UP000199071"/>
    </source>
</evidence>
<dbReference type="InterPro" id="IPR023210">
    <property type="entry name" value="NADP_OxRdtase_dom"/>
</dbReference>
<dbReference type="InterPro" id="IPR044479">
    <property type="entry name" value="LGALDH-like"/>
</dbReference>